<sequence>MSEPSRPGLCEVTGVLERITYANEENGYTVARVDTGRGAADLLTVVGSLLGAQPGESLRMEGRWGSHPQYGKQFTVENYTTLLPATIQGIRRYLGSGLIKGIGPRIAERIVEHFGLDTLEVIEREPKRLIEVPGLGPKRTKLIGAAWEEQKAIKEVMVFLQGVGVSTSIAVRIYKQYGDASISVVKNEPYRLAADVWGIGFLTADRIAQAVGIPHDSPDRVKAGLQYALSQSTDQGHCFLPEERLIADSVKLLQVDTGLVIDCLAELADEEGVVRERVPGPDGGEPVTAVYLVPFHRAEISLAAQVQRLLRTDDDRMPAFQDVAWDKALAWLADRTGASLAPEQEQAVRLALTSKVAVLTGGPGCGKSFTVRSVVELARAKKAKVVLAAPTGRAAKRLAELTGAEASTVHRLLELKPGGDAAYDRDRPLDADLVVVDEASMLDLLLANKLVKAVAPGAHLLMVGDVDQLPSVGAGEVLRDLLADGGPVPNVRLTRIFRQAQQSGVVTNAHRINSGVPPITQGLNDFFLFVEDDTEEAGRLAVDVAARRLPAKFGLDPRRDVQVLAPMHRGPAGAGTLNGLLQQAITPARPDLQEKRFGGRVFRVGDKVTQIRNNYDKGKNGVFNGTVGVVTSLDLVDQRLTVLTDEDEEVPYDFDELDELAHAYAVTIHRSQGSEYPAVVIPVTTGAWMMLQRNLLYTAVTRAKKLVVLVGSRKAIGQAVRTGSAGKRCTALAHRLSGVPPKLSASPPPSASLERGDPHEQGGPQGGGKDHRGLS</sequence>
<dbReference type="HAMAP" id="MF_01488">
    <property type="entry name" value="RecD2"/>
    <property type="match status" value="1"/>
</dbReference>
<protein>
    <recommendedName>
        <fullName evidence="3">ATP-dependent RecD2 DNA helicase</fullName>
        <ecNumber evidence="3">5.6.2.3</ecNumber>
    </recommendedName>
    <alternativeName>
        <fullName evidence="3">DNA 5'-3' helicase subunit RecD2</fullName>
    </alternativeName>
</protein>
<evidence type="ECO:0000259" key="5">
    <source>
        <dbReference type="Pfam" id="PF13538"/>
    </source>
</evidence>
<evidence type="ECO:0000259" key="6">
    <source>
        <dbReference type="Pfam" id="PF14490"/>
    </source>
</evidence>
<feature type="region of interest" description="Disordered" evidence="4">
    <location>
        <begin position="736"/>
        <end position="775"/>
    </location>
</feature>
<dbReference type="SUPFAM" id="SSF52540">
    <property type="entry name" value="P-loop containing nucleoside triphosphate hydrolases"/>
    <property type="match status" value="1"/>
</dbReference>
<evidence type="ECO:0000256" key="1">
    <source>
        <dbReference type="ARBA" id="ARBA00022741"/>
    </source>
</evidence>
<keyword evidence="3" id="KW-0378">Hydrolase</keyword>
<comment type="function">
    <text evidence="3">DNA-dependent ATPase and ATP-dependent 5'-3' DNA helicase. Has no activity on blunt DNA or DNA with 3'-overhangs, requires at least 10 bases of 5'-ssDNA for helicase activity.</text>
</comment>
<evidence type="ECO:0000256" key="4">
    <source>
        <dbReference type="SAM" id="MobiDB-lite"/>
    </source>
</evidence>
<evidence type="ECO:0000259" key="8">
    <source>
        <dbReference type="Pfam" id="PF23139"/>
    </source>
</evidence>
<dbReference type="Gene3D" id="3.40.50.300">
    <property type="entry name" value="P-loop containing nucleotide triphosphate hydrolases"/>
    <property type="match status" value="2"/>
</dbReference>
<dbReference type="InterPro" id="IPR041451">
    <property type="entry name" value="RecD2_SH13"/>
</dbReference>
<dbReference type="Proteomes" id="UP001499990">
    <property type="component" value="Unassembled WGS sequence"/>
</dbReference>
<feature type="domain" description="ATP-dependent RecD2 DNA helicase SH3" evidence="7">
    <location>
        <begin position="577"/>
        <end position="642"/>
    </location>
</feature>
<dbReference type="InterPro" id="IPR010994">
    <property type="entry name" value="RuvA_2-like"/>
</dbReference>
<dbReference type="InterPro" id="IPR027417">
    <property type="entry name" value="P-loop_NTPase"/>
</dbReference>
<evidence type="ECO:0000256" key="2">
    <source>
        <dbReference type="ARBA" id="ARBA00022840"/>
    </source>
</evidence>
<dbReference type="Gene3D" id="1.10.10.2220">
    <property type="match status" value="1"/>
</dbReference>
<dbReference type="InterPro" id="IPR050534">
    <property type="entry name" value="Coronavir_polyprotein_1ab"/>
</dbReference>
<keyword evidence="3" id="KW-0238">DNA-binding</keyword>
<comment type="catalytic activity">
    <reaction evidence="3">
        <text>ATP + H2O = ADP + phosphate + H(+)</text>
        <dbReference type="Rhea" id="RHEA:13065"/>
        <dbReference type="ChEBI" id="CHEBI:15377"/>
        <dbReference type="ChEBI" id="CHEBI:15378"/>
        <dbReference type="ChEBI" id="CHEBI:30616"/>
        <dbReference type="ChEBI" id="CHEBI:43474"/>
        <dbReference type="ChEBI" id="CHEBI:456216"/>
        <dbReference type="EC" id="5.6.2.3"/>
    </reaction>
</comment>
<dbReference type="PANTHER" id="PTHR43788:SF6">
    <property type="entry name" value="DNA HELICASE B"/>
    <property type="match status" value="1"/>
</dbReference>
<dbReference type="InterPro" id="IPR027785">
    <property type="entry name" value="UvrD-like_helicase_C"/>
</dbReference>
<keyword evidence="2 3" id="KW-0067">ATP-binding</keyword>
<feature type="domain" description="UvrD-like helicase C-terminal" evidence="5">
    <location>
        <begin position="662"/>
        <end position="710"/>
    </location>
</feature>
<dbReference type="Gene3D" id="2.30.30.940">
    <property type="match status" value="1"/>
</dbReference>
<accession>A0ABP6S9X7</accession>
<dbReference type="CDD" id="cd17933">
    <property type="entry name" value="DEXSc_RecD-like"/>
    <property type="match status" value="1"/>
</dbReference>
<dbReference type="Pfam" id="PF14520">
    <property type="entry name" value="HHH_5"/>
    <property type="match status" value="1"/>
</dbReference>
<dbReference type="Pfam" id="PF14490">
    <property type="entry name" value="HHH_RecD2"/>
    <property type="match status" value="1"/>
</dbReference>
<evidence type="ECO:0000313" key="10">
    <source>
        <dbReference type="Proteomes" id="UP001499990"/>
    </source>
</evidence>
<comment type="caution">
    <text evidence="9">The sequence shown here is derived from an EMBL/GenBank/DDBJ whole genome shotgun (WGS) entry which is preliminary data.</text>
</comment>
<dbReference type="RefSeq" id="WP_345036364.1">
    <property type="nucleotide sequence ID" value="NZ_BAAAYL010000001.1"/>
</dbReference>
<reference evidence="10" key="1">
    <citation type="journal article" date="2019" name="Int. J. Syst. Evol. Microbiol.">
        <title>The Global Catalogue of Microorganisms (GCM) 10K type strain sequencing project: providing services to taxonomists for standard genome sequencing and annotation.</title>
        <authorList>
            <consortium name="The Broad Institute Genomics Platform"/>
            <consortium name="The Broad Institute Genome Sequencing Center for Infectious Disease"/>
            <person name="Wu L."/>
            <person name="Ma J."/>
        </authorList>
    </citation>
    <scope>NUCLEOTIDE SEQUENCE [LARGE SCALE GENOMIC DNA]</scope>
    <source>
        <strain evidence="10">JCM 9651</strain>
    </source>
</reference>
<dbReference type="Pfam" id="PF13538">
    <property type="entry name" value="UvrD_C_2"/>
    <property type="match status" value="1"/>
</dbReference>
<evidence type="ECO:0000313" key="9">
    <source>
        <dbReference type="EMBL" id="GAA3371758.1"/>
    </source>
</evidence>
<gene>
    <name evidence="3" type="primary">recD2</name>
    <name evidence="9" type="ORF">GCM10020367_23710</name>
</gene>
<dbReference type="Pfam" id="PF13245">
    <property type="entry name" value="AAA_19"/>
    <property type="match status" value="1"/>
</dbReference>
<keyword evidence="1 3" id="KW-0547">Nucleotide-binding</keyword>
<organism evidence="9 10">
    <name type="scientific">Streptomyces sannanensis</name>
    <dbReference type="NCBI Taxonomy" id="285536"/>
    <lineage>
        <taxon>Bacteria</taxon>
        <taxon>Bacillati</taxon>
        <taxon>Actinomycetota</taxon>
        <taxon>Actinomycetes</taxon>
        <taxon>Kitasatosporales</taxon>
        <taxon>Streptomycetaceae</taxon>
        <taxon>Streptomyces</taxon>
    </lineage>
</organism>
<dbReference type="EC" id="5.6.2.3" evidence="3"/>
<dbReference type="Pfam" id="PF18335">
    <property type="entry name" value="SH3_13"/>
    <property type="match status" value="1"/>
</dbReference>
<dbReference type="EMBL" id="BAAAYL010000001">
    <property type="protein sequence ID" value="GAA3371758.1"/>
    <property type="molecule type" value="Genomic_DNA"/>
</dbReference>
<dbReference type="NCBIfam" id="TIGR01448">
    <property type="entry name" value="recD_rel"/>
    <property type="match status" value="1"/>
</dbReference>
<dbReference type="InterPro" id="IPR029493">
    <property type="entry name" value="RecD2-like_HHH"/>
</dbReference>
<evidence type="ECO:0000259" key="7">
    <source>
        <dbReference type="Pfam" id="PF18335"/>
    </source>
</evidence>
<dbReference type="SUPFAM" id="SSF47781">
    <property type="entry name" value="RuvA domain 2-like"/>
    <property type="match status" value="1"/>
</dbReference>
<proteinExistence type="inferred from homology"/>
<dbReference type="Gene3D" id="1.10.150.20">
    <property type="entry name" value="5' to 3' exonuclease, C-terminal subdomain"/>
    <property type="match status" value="1"/>
</dbReference>
<keyword evidence="10" id="KW-1185">Reference proteome</keyword>
<evidence type="ECO:0000256" key="3">
    <source>
        <dbReference type="HAMAP-Rule" id="MF_01488"/>
    </source>
</evidence>
<keyword evidence="3" id="KW-0347">Helicase</keyword>
<keyword evidence="3" id="KW-0413">Isomerase</keyword>
<feature type="domain" description="ATP-dependent RecD2 DNA helicase-like helix-hairpin-helix" evidence="6">
    <location>
        <begin position="149"/>
        <end position="239"/>
    </location>
</feature>
<feature type="domain" description="ATP-dependent RecD2 DNA helicase OB-fold" evidence="8">
    <location>
        <begin position="11"/>
        <end position="84"/>
    </location>
</feature>
<comment type="similarity">
    <text evidence="3">Belongs to the RecD family. RecD2 subfamily.</text>
</comment>
<dbReference type="Pfam" id="PF23139">
    <property type="entry name" value="OB_YrrC"/>
    <property type="match status" value="1"/>
</dbReference>
<feature type="binding site" evidence="3">
    <location>
        <begin position="364"/>
        <end position="368"/>
    </location>
    <ligand>
        <name>ATP</name>
        <dbReference type="ChEBI" id="CHEBI:30616"/>
    </ligand>
</feature>
<dbReference type="InterPro" id="IPR055446">
    <property type="entry name" value="RecD2_N_OB"/>
</dbReference>
<dbReference type="InterPro" id="IPR006345">
    <property type="entry name" value="RecD2"/>
</dbReference>
<dbReference type="PANTHER" id="PTHR43788">
    <property type="entry name" value="DNA2/NAM7 HELICASE FAMILY MEMBER"/>
    <property type="match status" value="1"/>
</dbReference>
<dbReference type="CDD" id="cd18809">
    <property type="entry name" value="SF1_C_RecD"/>
    <property type="match status" value="1"/>
</dbReference>
<name>A0ABP6S9X7_9ACTN</name>